<reference evidence="7 8" key="1">
    <citation type="submission" date="2018-06" db="EMBL/GenBank/DDBJ databases">
        <authorList>
            <consortium name="Pathogen Informatics"/>
            <person name="Doyle S."/>
        </authorList>
    </citation>
    <scope>NUCLEOTIDE SEQUENCE [LARGE SCALE GENOMIC DNA]</scope>
    <source>
        <strain evidence="7 8">NCTC10723</strain>
    </source>
</reference>
<keyword evidence="7" id="KW-0645">Protease</keyword>
<evidence type="ECO:0000256" key="4">
    <source>
        <dbReference type="ARBA" id="ARBA00023315"/>
    </source>
</evidence>
<sequence>MGIVYDIDVKILEELEKKCFPNSAYTINQLEEIISDKEKYQILAVSDKNIIKGYIILFDNSESLEIMKIGTLVEYRRQGIGKILIDEISKMKRNIFLEVRESNSAREFYKSCGFEEVGKRKNYYPDTKEAAIIMVKNF</sequence>
<evidence type="ECO:0000256" key="1">
    <source>
        <dbReference type="ARBA" id="ARBA00005395"/>
    </source>
</evidence>
<evidence type="ECO:0000256" key="2">
    <source>
        <dbReference type="ARBA" id="ARBA00022490"/>
    </source>
</evidence>
<dbReference type="Pfam" id="PF13673">
    <property type="entry name" value="Acetyltransf_10"/>
    <property type="match status" value="1"/>
</dbReference>
<keyword evidence="7" id="KW-0378">Hydrolase</keyword>
<dbReference type="OrthoDB" id="9794566at2"/>
<dbReference type="SUPFAM" id="SSF55729">
    <property type="entry name" value="Acyl-CoA N-acyltransferases (Nat)"/>
    <property type="match status" value="1"/>
</dbReference>
<keyword evidence="4 7" id="KW-0012">Acyltransferase</keyword>
<dbReference type="InterPro" id="IPR000182">
    <property type="entry name" value="GNAT_dom"/>
</dbReference>
<dbReference type="EC" id="2.3.1.266" evidence="5"/>
<accession>A0A377GYJ3</accession>
<dbReference type="NCBIfam" id="TIGR01575">
    <property type="entry name" value="rimI"/>
    <property type="match status" value="1"/>
</dbReference>
<evidence type="ECO:0000313" key="8">
    <source>
        <dbReference type="Proteomes" id="UP000255328"/>
    </source>
</evidence>
<comment type="catalytic activity">
    <reaction evidence="5">
        <text>N-terminal L-alanyl-[ribosomal protein bS18] + acetyl-CoA = N-terminal N(alpha)-acetyl-L-alanyl-[ribosomal protein bS18] + CoA + H(+)</text>
        <dbReference type="Rhea" id="RHEA:43756"/>
        <dbReference type="Rhea" id="RHEA-COMP:10676"/>
        <dbReference type="Rhea" id="RHEA-COMP:10677"/>
        <dbReference type="ChEBI" id="CHEBI:15378"/>
        <dbReference type="ChEBI" id="CHEBI:57287"/>
        <dbReference type="ChEBI" id="CHEBI:57288"/>
        <dbReference type="ChEBI" id="CHEBI:64718"/>
        <dbReference type="ChEBI" id="CHEBI:83683"/>
        <dbReference type="EC" id="2.3.1.266"/>
    </reaction>
</comment>
<dbReference type="GO" id="GO:0005737">
    <property type="term" value="C:cytoplasm"/>
    <property type="evidence" value="ECO:0007669"/>
    <property type="project" value="UniProtKB-SubCell"/>
</dbReference>
<evidence type="ECO:0000259" key="6">
    <source>
        <dbReference type="PROSITE" id="PS51186"/>
    </source>
</evidence>
<dbReference type="InterPro" id="IPR050680">
    <property type="entry name" value="YpeA/RimI_acetyltransf"/>
</dbReference>
<dbReference type="Proteomes" id="UP000255328">
    <property type="component" value="Unassembled WGS sequence"/>
</dbReference>
<keyword evidence="3 7" id="KW-0808">Transferase</keyword>
<feature type="domain" description="N-acetyltransferase" evidence="6">
    <location>
        <begin position="1"/>
        <end position="138"/>
    </location>
</feature>
<keyword evidence="8" id="KW-1185">Reference proteome</keyword>
<dbReference type="PROSITE" id="PS51186">
    <property type="entry name" value="GNAT"/>
    <property type="match status" value="1"/>
</dbReference>
<dbReference type="AlphaFoldDB" id="A0A377GYJ3"/>
<comment type="function">
    <text evidence="5">Acetylates the N-terminal alanine of ribosomal protein bS18.</text>
</comment>
<dbReference type="EMBL" id="UGGU01000003">
    <property type="protein sequence ID" value="STO32067.1"/>
    <property type="molecule type" value="Genomic_DNA"/>
</dbReference>
<evidence type="ECO:0000256" key="3">
    <source>
        <dbReference type="ARBA" id="ARBA00022679"/>
    </source>
</evidence>
<dbReference type="RefSeq" id="WP_115270925.1">
    <property type="nucleotide sequence ID" value="NZ_UGGU01000003.1"/>
</dbReference>
<keyword evidence="2 5" id="KW-0963">Cytoplasm</keyword>
<dbReference type="PANTHER" id="PTHR43420">
    <property type="entry name" value="ACETYLTRANSFERASE"/>
    <property type="match status" value="1"/>
</dbReference>
<dbReference type="GO" id="GO:0008233">
    <property type="term" value="F:peptidase activity"/>
    <property type="evidence" value="ECO:0007669"/>
    <property type="project" value="UniProtKB-KW"/>
</dbReference>
<dbReference type="PANTHER" id="PTHR43420:SF44">
    <property type="entry name" value="ACETYLTRANSFERASE YPEA"/>
    <property type="match status" value="1"/>
</dbReference>
<evidence type="ECO:0000313" key="7">
    <source>
        <dbReference type="EMBL" id="STO32067.1"/>
    </source>
</evidence>
<dbReference type="InterPro" id="IPR006464">
    <property type="entry name" value="AcTrfase_RimI/Ard1"/>
</dbReference>
<dbReference type="GO" id="GO:0008999">
    <property type="term" value="F:protein-N-terminal-alanine acetyltransferase activity"/>
    <property type="evidence" value="ECO:0007669"/>
    <property type="project" value="UniProtKB-EC"/>
</dbReference>
<dbReference type="GO" id="GO:0006508">
    <property type="term" value="P:proteolysis"/>
    <property type="evidence" value="ECO:0007669"/>
    <property type="project" value="UniProtKB-KW"/>
</dbReference>
<name>A0A377GYJ3_9FUSO</name>
<gene>
    <name evidence="7" type="primary">paiA</name>
    <name evidence="7" type="ORF">NCTC10723_01532</name>
</gene>
<protein>
    <recommendedName>
        <fullName evidence="5">[Ribosomal protein bS18]-alanine N-acetyltransferase</fullName>
        <ecNumber evidence="5">2.3.1.266</ecNumber>
    </recommendedName>
</protein>
<dbReference type="CDD" id="cd04301">
    <property type="entry name" value="NAT_SF"/>
    <property type="match status" value="1"/>
</dbReference>
<comment type="subcellular location">
    <subcellularLocation>
        <location evidence="5">Cytoplasm</location>
    </subcellularLocation>
</comment>
<comment type="similarity">
    <text evidence="1 5">Belongs to the acetyltransferase family. RimI subfamily.</text>
</comment>
<organism evidence="7 8">
    <name type="scientific">Fusobacterium necrogenes</name>
    <dbReference type="NCBI Taxonomy" id="858"/>
    <lineage>
        <taxon>Bacteria</taxon>
        <taxon>Fusobacteriati</taxon>
        <taxon>Fusobacteriota</taxon>
        <taxon>Fusobacteriia</taxon>
        <taxon>Fusobacteriales</taxon>
        <taxon>Fusobacteriaceae</taxon>
        <taxon>Fusobacterium</taxon>
    </lineage>
</organism>
<evidence type="ECO:0000256" key="5">
    <source>
        <dbReference type="RuleBase" id="RU363094"/>
    </source>
</evidence>
<dbReference type="Gene3D" id="3.40.630.30">
    <property type="match status" value="1"/>
</dbReference>
<proteinExistence type="inferred from homology"/>
<dbReference type="InterPro" id="IPR016181">
    <property type="entry name" value="Acyl_CoA_acyltransferase"/>
</dbReference>